<organism evidence="1 2">
    <name type="scientific">Fusarium oligoseptatum</name>
    <dbReference type="NCBI Taxonomy" id="2604345"/>
    <lineage>
        <taxon>Eukaryota</taxon>
        <taxon>Fungi</taxon>
        <taxon>Dikarya</taxon>
        <taxon>Ascomycota</taxon>
        <taxon>Pezizomycotina</taxon>
        <taxon>Sordariomycetes</taxon>
        <taxon>Hypocreomycetidae</taxon>
        <taxon>Hypocreales</taxon>
        <taxon>Nectriaceae</taxon>
        <taxon>Fusarium</taxon>
        <taxon>Fusarium solani species complex</taxon>
    </lineage>
</organism>
<evidence type="ECO:0000313" key="1">
    <source>
        <dbReference type="EMBL" id="RSM10840.1"/>
    </source>
</evidence>
<name>A0A428U981_9HYPO</name>
<reference evidence="1 2" key="1">
    <citation type="submission" date="2017-06" db="EMBL/GenBank/DDBJ databases">
        <title>Comparative genomic analysis of Ambrosia Fusariam Clade fungi.</title>
        <authorList>
            <person name="Stajich J.E."/>
            <person name="Carrillo J."/>
            <person name="Kijimoto T."/>
            <person name="Eskalen A."/>
            <person name="O'Donnell K."/>
            <person name="Kasson M."/>
        </authorList>
    </citation>
    <scope>NUCLEOTIDE SEQUENCE [LARGE SCALE GENOMIC DNA]</scope>
    <source>
        <strain evidence="1 2">NRRL62579</strain>
    </source>
</reference>
<dbReference type="AlphaFoldDB" id="A0A428U981"/>
<gene>
    <name evidence="1" type="ORF">CEP52_003423</name>
</gene>
<dbReference type="EMBL" id="NKCK01000021">
    <property type="protein sequence ID" value="RSM10840.1"/>
    <property type="molecule type" value="Genomic_DNA"/>
</dbReference>
<keyword evidence="2" id="KW-1185">Reference proteome</keyword>
<accession>A0A428U981</accession>
<dbReference type="Proteomes" id="UP000287144">
    <property type="component" value="Unassembled WGS sequence"/>
</dbReference>
<protein>
    <submittedName>
        <fullName evidence="1">Uncharacterized protein</fullName>
    </submittedName>
</protein>
<proteinExistence type="predicted"/>
<dbReference type="SUPFAM" id="SSF56059">
    <property type="entry name" value="Glutathione synthetase ATP-binding domain-like"/>
    <property type="match status" value="1"/>
</dbReference>
<comment type="caution">
    <text evidence="1">The sequence shown here is derived from an EMBL/GenBank/DDBJ whole genome shotgun (WGS) entry which is preliminary data.</text>
</comment>
<evidence type="ECO:0000313" key="2">
    <source>
        <dbReference type="Proteomes" id="UP000287144"/>
    </source>
</evidence>
<sequence>MILSRQSAALRKHATKAGIPIPRGIIAQTVDETKDAIKIPRWKRGLHPFDDSVSTVSRLYIEETFLVDKEWHIAMTINRENYCPVIRLKRLEISSGNAKTRGAEKVPNTLSTLA</sequence>